<evidence type="ECO:0000256" key="8">
    <source>
        <dbReference type="ARBA" id="ARBA00023798"/>
    </source>
</evidence>
<dbReference type="CDD" id="cd03215">
    <property type="entry name" value="ABC_Carb_Monos_II"/>
    <property type="match status" value="1"/>
</dbReference>
<comment type="similarity">
    <text evidence="2">Belongs to the ABC transporter superfamily. AI-2 autoinducer porter (TC 3.A.1.2.8) family.</text>
</comment>
<sequence length="494" mass="54979">MTLKLRDITHDFGSGPVLQKAHLTIHPGEVHALLGMNGAGKSTLMHIAAGLYSPLEGEVVIDGERVVFQNPSDAVSKGVVFLTQEVDRGLVPQLSVHENLTVSLLKKERAILFNKKLNRQRARLLLAEYGLTLNVDLPVSRLSLYEKQMLSIVRAVSNQAKFLLLDEPTAAFDHKEAERFYQVVRKLQNQGIGIVLISHKLHEVFSLAEVITVLRGGRTILQRPSGETTPEEVVEAMTGGESIIARRALPNDESKQVQFEVRELRLDAERPEIDLQIKEGEILTVFGLLGSGKTEFAEKLFGVRGSYRAIIKGEEQRIGSTSEAVRRGIAFVPEERGRHGIWKREDIRTHLALSFKGLISKSRELKYSRDLIASFTIRPNSPSHLAGKLSGGNQQKVAIAKWFAAKRELAIFDEPMKGIDVAAREAIFQMIESLADQGTSILYFTAEPDEALRISDRILILADGQIQEEFDPFDITMDELLLAADKEAKTVEHS</sequence>
<dbReference type="InterPro" id="IPR017871">
    <property type="entry name" value="ABC_transporter-like_CS"/>
</dbReference>
<feature type="domain" description="ABC transporter" evidence="10">
    <location>
        <begin position="3"/>
        <end position="241"/>
    </location>
</feature>
<comment type="catalytic activity">
    <reaction evidence="9">
        <text>ATP + H2O + (2R,4S)-2-methyl-2,3,3,4-tetrahydroxytetrahydrofuran-[AI-2-binding protein]Side 1 = ADP + phosphate + (2R,4S)-2-methyl-2,3,3,4-tetrahydroxytetrahydrofuranSide 2 + [AI-2-binding protein]Side 1.</text>
        <dbReference type="EC" id="7.6.2.13"/>
    </reaction>
</comment>
<evidence type="ECO:0000313" key="11">
    <source>
        <dbReference type="EMBL" id="RUT31668.1"/>
    </source>
</evidence>
<evidence type="ECO:0000256" key="2">
    <source>
        <dbReference type="ARBA" id="ARBA00009404"/>
    </source>
</evidence>
<evidence type="ECO:0000313" key="12">
    <source>
        <dbReference type="Proteomes" id="UP000272464"/>
    </source>
</evidence>
<dbReference type="Pfam" id="PF00005">
    <property type="entry name" value="ABC_tran"/>
    <property type="match status" value="2"/>
</dbReference>
<feature type="domain" description="ABC transporter" evidence="10">
    <location>
        <begin position="252"/>
        <end position="488"/>
    </location>
</feature>
<proteinExistence type="inferred from homology"/>
<dbReference type="SUPFAM" id="SSF52540">
    <property type="entry name" value="P-loop containing nucleoside triphosphate hydrolases"/>
    <property type="match status" value="2"/>
</dbReference>
<protein>
    <recommendedName>
        <fullName evidence="4">Autoinducer 2 import ATP-binding protein LsrA</fullName>
        <ecNumber evidence="8">7.6.2.13</ecNumber>
    </recommendedName>
</protein>
<dbReference type="PANTHER" id="PTHR43790:SF2">
    <property type="entry name" value="AUTOINDUCER 2 IMPORT ATP-BINDING PROTEIN LSRA"/>
    <property type="match status" value="1"/>
</dbReference>
<comment type="caution">
    <text evidence="11">The sequence shown here is derived from an EMBL/GenBank/DDBJ whole genome shotgun (WGS) entry which is preliminary data.</text>
</comment>
<dbReference type="GO" id="GO:0005524">
    <property type="term" value="F:ATP binding"/>
    <property type="evidence" value="ECO:0007669"/>
    <property type="project" value="UniProtKB-KW"/>
</dbReference>
<dbReference type="InterPro" id="IPR027417">
    <property type="entry name" value="P-loop_NTPase"/>
</dbReference>
<comment type="function">
    <text evidence="7">Part of the ABC transporter complex LsrABCD involved in autoinducer 2 (AI-2) import. Responsible for energy coupling to the transport system.</text>
</comment>
<evidence type="ECO:0000256" key="9">
    <source>
        <dbReference type="ARBA" id="ARBA00034076"/>
    </source>
</evidence>
<dbReference type="OrthoDB" id="9771863at2"/>
<evidence type="ECO:0000256" key="6">
    <source>
        <dbReference type="ARBA" id="ARBA00022840"/>
    </source>
</evidence>
<evidence type="ECO:0000256" key="4">
    <source>
        <dbReference type="ARBA" id="ARBA00019459"/>
    </source>
</evidence>
<dbReference type="CDD" id="cd03216">
    <property type="entry name" value="ABC_Carb_Monos_I"/>
    <property type="match status" value="1"/>
</dbReference>
<dbReference type="Gene3D" id="3.40.50.300">
    <property type="entry name" value="P-loop containing nucleotide triphosphate hydrolases"/>
    <property type="match status" value="2"/>
</dbReference>
<evidence type="ECO:0000256" key="3">
    <source>
        <dbReference type="ARBA" id="ARBA00011262"/>
    </source>
</evidence>
<dbReference type="Proteomes" id="UP000272464">
    <property type="component" value="Unassembled WGS sequence"/>
</dbReference>
<comment type="subcellular location">
    <subcellularLocation>
        <location evidence="1">Cell inner membrane</location>
        <topology evidence="1">Peripheral membrane protein</topology>
    </subcellularLocation>
</comment>
<reference evidence="11 12" key="1">
    <citation type="submission" date="2018-12" db="EMBL/GenBank/DDBJ databases">
        <authorList>
            <person name="Sun L."/>
            <person name="Chen Z."/>
        </authorList>
    </citation>
    <scope>NUCLEOTIDE SEQUENCE [LARGE SCALE GENOMIC DNA]</scope>
    <source>
        <strain evidence="11 12">3-5-3</strain>
    </source>
</reference>
<dbReference type="GO" id="GO:0016887">
    <property type="term" value="F:ATP hydrolysis activity"/>
    <property type="evidence" value="ECO:0007669"/>
    <property type="project" value="InterPro"/>
</dbReference>
<accession>A0A3S1B8F3</accession>
<dbReference type="InterPro" id="IPR003439">
    <property type="entry name" value="ABC_transporter-like_ATP-bd"/>
</dbReference>
<dbReference type="PANTHER" id="PTHR43790">
    <property type="entry name" value="CARBOHYDRATE TRANSPORT ATP-BINDING PROTEIN MG119-RELATED"/>
    <property type="match status" value="1"/>
</dbReference>
<gene>
    <name evidence="11" type="ORF">EJP77_09765</name>
</gene>
<comment type="subunit">
    <text evidence="3">The complex is composed of two ATP-binding proteins (LsrA), two transmembrane proteins (LsrC and LsrD) and a solute-binding protein (LsrB).</text>
</comment>
<evidence type="ECO:0000259" key="10">
    <source>
        <dbReference type="PROSITE" id="PS50893"/>
    </source>
</evidence>
<keyword evidence="5" id="KW-0547">Nucleotide-binding</keyword>
<dbReference type="EMBL" id="RZNX01000003">
    <property type="protein sequence ID" value="RUT31668.1"/>
    <property type="molecule type" value="Genomic_DNA"/>
</dbReference>
<name>A0A3S1B8F3_9BACL</name>
<evidence type="ECO:0000256" key="5">
    <source>
        <dbReference type="ARBA" id="ARBA00022741"/>
    </source>
</evidence>
<dbReference type="PROSITE" id="PS00211">
    <property type="entry name" value="ABC_TRANSPORTER_1"/>
    <property type="match status" value="1"/>
</dbReference>
<dbReference type="RefSeq" id="WP_127199049.1">
    <property type="nucleotide sequence ID" value="NZ_RZNX01000003.1"/>
</dbReference>
<dbReference type="EC" id="7.6.2.13" evidence="8"/>
<evidence type="ECO:0000256" key="1">
    <source>
        <dbReference type="ARBA" id="ARBA00004417"/>
    </source>
</evidence>
<keyword evidence="12" id="KW-1185">Reference proteome</keyword>
<organism evidence="11 12">
    <name type="scientific">Paenibacillus zeisoli</name>
    <dbReference type="NCBI Taxonomy" id="2496267"/>
    <lineage>
        <taxon>Bacteria</taxon>
        <taxon>Bacillati</taxon>
        <taxon>Bacillota</taxon>
        <taxon>Bacilli</taxon>
        <taxon>Bacillales</taxon>
        <taxon>Paenibacillaceae</taxon>
        <taxon>Paenibacillus</taxon>
    </lineage>
</organism>
<dbReference type="AlphaFoldDB" id="A0A3S1B8F3"/>
<dbReference type="InterPro" id="IPR050107">
    <property type="entry name" value="ABC_carbohydrate_import_ATPase"/>
</dbReference>
<dbReference type="PROSITE" id="PS50893">
    <property type="entry name" value="ABC_TRANSPORTER_2"/>
    <property type="match status" value="2"/>
</dbReference>
<dbReference type="SMART" id="SM00382">
    <property type="entry name" value="AAA"/>
    <property type="match status" value="2"/>
</dbReference>
<keyword evidence="6 11" id="KW-0067">ATP-binding</keyword>
<evidence type="ECO:0000256" key="7">
    <source>
        <dbReference type="ARBA" id="ARBA00023747"/>
    </source>
</evidence>
<dbReference type="InterPro" id="IPR003593">
    <property type="entry name" value="AAA+_ATPase"/>
</dbReference>
<dbReference type="GO" id="GO:0005886">
    <property type="term" value="C:plasma membrane"/>
    <property type="evidence" value="ECO:0007669"/>
    <property type="project" value="UniProtKB-SubCell"/>
</dbReference>